<dbReference type="Proteomes" id="UP000076842">
    <property type="component" value="Unassembled WGS sequence"/>
</dbReference>
<dbReference type="GO" id="GO:0005737">
    <property type="term" value="C:cytoplasm"/>
    <property type="evidence" value="ECO:0007669"/>
    <property type="project" value="UniProtKB-SubCell"/>
</dbReference>
<dbReference type="GO" id="GO:0016226">
    <property type="term" value="P:iron-sulfur cluster assembly"/>
    <property type="evidence" value="ECO:0007669"/>
    <property type="project" value="InterPro"/>
</dbReference>
<keyword evidence="4" id="KW-0004">4Fe-4S</keyword>
<protein>
    <recommendedName>
        <fullName evidence="11">Anamorsin C-terminal domain-containing protein</fullName>
    </recommendedName>
</protein>
<dbReference type="STRING" id="1353952.A0A165CW64"/>
<feature type="compositionally biased region" description="Low complexity" evidence="10">
    <location>
        <begin position="1"/>
        <end position="54"/>
    </location>
</feature>
<dbReference type="InterPro" id="IPR046408">
    <property type="entry name" value="CIAPIN1"/>
</dbReference>
<feature type="compositionally biased region" description="Low complexity" evidence="10">
    <location>
        <begin position="97"/>
        <end position="107"/>
    </location>
</feature>
<evidence type="ECO:0000256" key="1">
    <source>
        <dbReference type="ARBA" id="ARBA00001966"/>
    </source>
</evidence>
<dbReference type="Pfam" id="PF05093">
    <property type="entry name" value="CIAPIN1"/>
    <property type="match status" value="1"/>
</dbReference>
<evidence type="ECO:0000256" key="8">
    <source>
        <dbReference type="ARBA" id="ARBA00023014"/>
    </source>
</evidence>
<evidence type="ECO:0000313" key="13">
    <source>
        <dbReference type="Proteomes" id="UP000076842"/>
    </source>
</evidence>
<evidence type="ECO:0000256" key="6">
    <source>
        <dbReference type="ARBA" id="ARBA00022723"/>
    </source>
</evidence>
<keyword evidence="9" id="KW-0496">Mitochondrion</keyword>
<organism evidence="12 13">
    <name type="scientific">Calocera cornea HHB12733</name>
    <dbReference type="NCBI Taxonomy" id="1353952"/>
    <lineage>
        <taxon>Eukaryota</taxon>
        <taxon>Fungi</taxon>
        <taxon>Dikarya</taxon>
        <taxon>Basidiomycota</taxon>
        <taxon>Agaricomycotina</taxon>
        <taxon>Dacrymycetes</taxon>
        <taxon>Dacrymycetales</taxon>
        <taxon>Dacrymycetaceae</taxon>
        <taxon>Calocera</taxon>
    </lineage>
</organism>
<keyword evidence="7" id="KW-0408">Iron</keyword>
<dbReference type="PANTHER" id="PTHR13273:SF14">
    <property type="entry name" value="ANAMORSIN"/>
    <property type="match status" value="1"/>
</dbReference>
<feature type="region of interest" description="Disordered" evidence="10">
    <location>
        <begin position="87"/>
        <end position="142"/>
    </location>
</feature>
<keyword evidence="8" id="KW-0411">Iron-sulfur</keyword>
<dbReference type="InParanoid" id="A0A165CW64"/>
<evidence type="ECO:0000256" key="10">
    <source>
        <dbReference type="SAM" id="MobiDB-lite"/>
    </source>
</evidence>
<dbReference type="AlphaFoldDB" id="A0A165CW64"/>
<evidence type="ECO:0000313" key="12">
    <source>
        <dbReference type="EMBL" id="KZT51521.1"/>
    </source>
</evidence>
<keyword evidence="13" id="KW-1185">Reference proteome</keyword>
<evidence type="ECO:0000256" key="2">
    <source>
        <dbReference type="ARBA" id="ARBA00004496"/>
    </source>
</evidence>
<keyword evidence="6" id="KW-0479">Metal-binding</keyword>
<comment type="subcellular location">
    <subcellularLocation>
        <location evidence="2">Cytoplasm</location>
    </subcellularLocation>
</comment>
<evidence type="ECO:0000256" key="3">
    <source>
        <dbReference type="ARBA" id="ARBA00008169"/>
    </source>
</evidence>
<feature type="region of interest" description="Disordered" evidence="10">
    <location>
        <begin position="1"/>
        <end position="75"/>
    </location>
</feature>
<dbReference type="PANTHER" id="PTHR13273">
    <property type="entry name" value="ANAMORSIN"/>
    <property type="match status" value="1"/>
</dbReference>
<feature type="domain" description="Anamorsin C-terminal" evidence="11">
    <location>
        <begin position="63"/>
        <end position="189"/>
    </location>
</feature>
<name>A0A165CW64_9BASI</name>
<evidence type="ECO:0000256" key="9">
    <source>
        <dbReference type="ARBA" id="ARBA00023128"/>
    </source>
</evidence>
<dbReference type="InterPro" id="IPR007785">
    <property type="entry name" value="Anamorsin"/>
</dbReference>
<dbReference type="GO" id="GO:0046872">
    <property type="term" value="F:metal ion binding"/>
    <property type="evidence" value="ECO:0007669"/>
    <property type="project" value="UniProtKB-KW"/>
</dbReference>
<reference evidence="12 13" key="1">
    <citation type="journal article" date="2016" name="Mol. Biol. Evol.">
        <title>Comparative Genomics of Early-Diverging Mushroom-Forming Fungi Provides Insights into the Origins of Lignocellulose Decay Capabilities.</title>
        <authorList>
            <person name="Nagy L.G."/>
            <person name="Riley R."/>
            <person name="Tritt A."/>
            <person name="Adam C."/>
            <person name="Daum C."/>
            <person name="Floudas D."/>
            <person name="Sun H."/>
            <person name="Yadav J.S."/>
            <person name="Pangilinan J."/>
            <person name="Larsson K.H."/>
            <person name="Matsuura K."/>
            <person name="Barry K."/>
            <person name="Labutti K."/>
            <person name="Kuo R."/>
            <person name="Ohm R.A."/>
            <person name="Bhattacharya S.S."/>
            <person name="Shirouzu T."/>
            <person name="Yoshinaga Y."/>
            <person name="Martin F.M."/>
            <person name="Grigoriev I.V."/>
            <person name="Hibbett D.S."/>
        </authorList>
    </citation>
    <scope>NUCLEOTIDE SEQUENCE [LARGE SCALE GENOMIC DNA]</scope>
    <source>
        <strain evidence="12 13">HHB12733</strain>
    </source>
</reference>
<evidence type="ECO:0000256" key="4">
    <source>
        <dbReference type="ARBA" id="ARBA00022485"/>
    </source>
</evidence>
<evidence type="ECO:0000259" key="11">
    <source>
        <dbReference type="Pfam" id="PF05093"/>
    </source>
</evidence>
<dbReference type="EMBL" id="KV424104">
    <property type="protein sequence ID" value="KZT51521.1"/>
    <property type="molecule type" value="Genomic_DNA"/>
</dbReference>
<feature type="compositionally biased region" description="Acidic residues" evidence="10">
    <location>
        <begin position="87"/>
        <end position="96"/>
    </location>
</feature>
<accession>A0A165CW64</accession>
<gene>
    <name evidence="12" type="ORF">CALCODRAFT_477071</name>
</gene>
<comment type="similarity">
    <text evidence="3">Belongs to the anamorsin family.</text>
</comment>
<feature type="compositionally biased region" description="Basic residues" evidence="10">
    <location>
        <begin position="119"/>
        <end position="129"/>
    </location>
</feature>
<comment type="cofactor">
    <cofactor evidence="1">
        <name>[4Fe-4S] cluster</name>
        <dbReference type="ChEBI" id="CHEBI:49883"/>
    </cofactor>
</comment>
<keyword evidence="5" id="KW-0963">Cytoplasm</keyword>
<dbReference type="OrthoDB" id="311633at2759"/>
<proteinExistence type="inferred from homology"/>
<evidence type="ECO:0000256" key="5">
    <source>
        <dbReference type="ARBA" id="ARBA00022490"/>
    </source>
</evidence>
<sequence length="196" mass="20174">MCLPASSAASTSAAASAAPLPRRPASSKASKKLLWALSAASSSETIDSSTLLTSADLERPAASCAPGEGPVRKRRACKNCSCGLAEEEAADAEPEEPALSSGDSGSDSSDELPLPTSHSHAHPHPHPHPPRAAPAGKQTERQRLQALADSIERGELVTSCGNCAMGDAFRCPSCPYLGMPAFTPGEKVIIDFGDDL</sequence>
<evidence type="ECO:0000256" key="7">
    <source>
        <dbReference type="ARBA" id="ARBA00023004"/>
    </source>
</evidence>
<dbReference type="GO" id="GO:0051539">
    <property type="term" value="F:4 iron, 4 sulfur cluster binding"/>
    <property type="evidence" value="ECO:0007669"/>
    <property type="project" value="UniProtKB-KW"/>
</dbReference>